<dbReference type="EMBL" id="BK016062">
    <property type="protein sequence ID" value="DAF91897.1"/>
    <property type="molecule type" value="Genomic_DNA"/>
</dbReference>
<reference evidence="1" key="1">
    <citation type="journal article" date="2021" name="Proc. Natl. Acad. Sci. U.S.A.">
        <title>A Catalog of Tens of Thousands of Viruses from Human Metagenomes Reveals Hidden Associations with Chronic Diseases.</title>
        <authorList>
            <person name="Tisza M.J."/>
            <person name="Buck C.B."/>
        </authorList>
    </citation>
    <scope>NUCLEOTIDE SEQUENCE</scope>
    <source>
        <strain evidence="1">CtZkC8</strain>
    </source>
</reference>
<proteinExistence type="predicted"/>
<evidence type="ECO:0000313" key="1">
    <source>
        <dbReference type="EMBL" id="DAF91897.1"/>
    </source>
</evidence>
<name>A0A8S5UBQ0_9CAUD</name>
<accession>A0A8S5UBQ0</accession>
<sequence length="30" mass="3294">MELAGVEPASWSYTSYGYAFFLSESLGDQS</sequence>
<organism evidence="1">
    <name type="scientific">Podoviridae sp. ctZkC8</name>
    <dbReference type="NCBI Taxonomy" id="2825259"/>
    <lineage>
        <taxon>Viruses</taxon>
        <taxon>Duplodnaviria</taxon>
        <taxon>Heunggongvirae</taxon>
        <taxon>Uroviricota</taxon>
        <taxon>Caudoviricetes</taxon>
    </lineage>
</organism>
<protein>
    <submittedName>
        <fullName evidence="1">Uncharacterized protein</fullName>
    </submittedName>
</protein>